<reference evidence="3" key="1">
    <citation type="submission" date="2016-11" db="EMBL/GenBank/DDBJ databases">
        <authorList>
            <person name="Varghese N."/>
            <person name="Submissions S."/>
        </authorList>
    </citation>
    <scope>NUCLEOTIDE SEQUENCE [LARGE SCALE GENOMIC DNA]</scope>
    <source>
        <strain evidence="3">DSM 16579</strain>
    </source>
</reference>
<dbReference type="EMBL" id="FQVF01000007">
    <property type="protein sequence ID" value="SHF38040.1"/>
    <property type="molecule type" value="Genomic_DNA"/>
</dbReference>
<feature type="domain" description="GAPS4 PD-(D/E)XK nuclease" evidence="1">
    <location>
        <begin position="14"/>
        <end position="143"/>
    </location>
</feature>
<proteinExistence type="predicted"/>
<organism evidence="2 3">
    <name type="scientific">Marinomonas polaris DSM 16579</name>
    <dbReference type="NCBI Taxonomy" id="1122206"/>
    <lineage>
        <taxon>Bacteria</taxon>
        <taxon>Pseudomonadati</taxon>
        <taxon>Pseudomonadota</taxon>
        <taxon>Gammaproteobacteria</taxon>
        <taxon>Oceanospirillales</taxon>
        <taxon>Oceanospirillaceae</taxon>
        <taxon>Marinomonas</taxon>
    </lineage>
</organism>
<name>A0A1M5B6H5_9GAMM</name>
<accession>A0A1M5B6H5</accession>
<dbReference type="InterPro" id="IPR058873">
    <property type="entry name" value="PDDEXK_GAPS4"/>
</dbReference>
<dbReference type="AlphaFoldDB" id="A0A1M5B6H5"/>
<gene>
    <name evidence="2" type="ORF">SAMN02745753_01841</name>
</gene>
<dbReference type="Pfam" id="PF26115">
    <property type="entry name" value="PDDEXK_GAPS4"/>
    <property type="match status" value="1"/>
</dbReference>
<protein>
    <recommendedName>
        <fullName evidence="1">GAPS4 PD-(D/E)XK nuclease domain-containing protein</fullName>
    </recommendedName>
</protein>
<dbReference type="OrthoDB" id="8438731at2"/>
<dbReference type="STRING" id="1122206.SAMN02745753_01841"/>
<dbReference type="RefSeq" id="WP_072839410.1">
    <property type="nucleotide sequence ID" value="NZ_FQVF01000007.1"/>
</dbReference>
<evidence type="ECO:0000259" key="1">
    <source>
        <dbReference type="Pfam" id="PF26115"/>
    </source>
</evidence>
<sequence length="326" mass="37649">MPETGNIETLAKLVSKDIFKWFKWETCAPKDEDWSCESDHHGKSTHPSDVVFYYEDPYTGQTQYLNTDLKSYAAGSISKSSITRALKTLAMSVECANISDSWQNKFLLNDVGFGEVSGILFIYNHDGDYDKNFQDELEKVEFKDIPVADENELIVVGPDLIRRLCDVVNDIKMLKADDLFPSHDEYTFFYPDLIRARRCGDEWGKPATIEALTSPWLIIKHRGSSQFNGGFIIYYHESGETIDEFIYLIDAMSHYQMFSSDYSIRIRFTAASSNANTNFEKAKYEYLKMWGNDDGRKKQMDHLEVQRITNFTKSFNPMEIGMRENV</sequence>
<keyword evidence="3" id="KW-1185">Reference proteome</keyword>
<evidence type="ECO:0000313" key="3">
    <source>
        <dbReference type="Proteomes" id="UP000184517"/>
    </source>
</evidence>
<dbReference type="Proteomes" id="UP000184517">
    <property type="component" value="Unassembled WGS sequence"/>
</dbReference>
<evidence type="ECO:0000313" key="2">
    <source>
        <dbReference type="EMBL" id="SHF38040.1"/>
    </source>
</evidence>